<dbReference type="GO" id="GO:0016020">
    <property type="term" value="C:membrane"/>
    <property type="evidence" value="ECO:0007669"/>
    <property type="project" value="UniProtKB-SubCell"/>
</dbReference>
<feature type="transmembrane region" description="Helical" evidence="6">
    <location>
        <begin position="294"/>
        <end position="315"/>
    </location>
</feature>
<sequence>MESDSRVSLLGNESLASTKHQWYRDSHVLSSIATLSVTAIGAVVLTLPAATATVGWVPTLFALVLFAVLGDLSNQFLVHAYDSCHHFGGPEVDMETLGRMLLGPRWAVAIRVTLILLLLGATSAVNLIAVDMVSNLLTEFGVAHFWFTSRKALSLANILLMWPLATMRDLSKLGWVSMVGFLSLMYVFAAVVWVCLTDPRLETNVREAEPATLSVRSVLALPIFSVIYCAQFQVLPLYESLPADSRRHISTISRVTNYAVALPIYMGFGLLPYFSLGAGVRSDFLDHAWPASQIMLGSRMLLALVNLAKFPLIALPLRDLLSDLIWTKEGQHEHHVGGVTWKGHFAVMGGVNALIFGVTAFSKSLGSLTDIIGSSCGVLIVFVFPAMLYLAIKRSTADHVVISAFDESASVDSDQSMDQLVLSLGSKSVMTSRRPLKVVAVSMLVLGTLVGTVSLTCSILLPPL</sequence>
<proteinExistence type="predicted"/>
<dbReference type="InterPro" id="IPR013057">
    <property type="entry name" value="AA_transpt_TM"/>
</dbReference>
<feature type="transmembrane region" description="Helical" evidence="6">
    <location>
        <begin position="255"/>
        <end position="274"/>
    </location>
</feature>
<dbReference type="GO" id="GO:0015179">
    <property type="term" value="F:L-amino acid transmembrane transporter activity"/>
    <property type="evidence" value="ECO:0007669"/>
    <property type="project" value="TreeGrafter"/>
</dbReference>
<dbReference type="EMBL" id="HBFA01028542">
    <property type="protein sequence ID" value="CAD8679196.1"/>
    <property type="molecule type" value="Transcribed_RNA"/>
</dbReference>
<feature type="transmembrane region" description="Helical" evidence="6">
    <location>
        <begin position="438"/>
        <end position="461"/>
    </location>
</feature>
<evidence type="ECO:0000259" key="7">
    <source>
        <dbReference type="Pfam" id="PF01490"/>
    </source>
</evidence>
<feature type="transmembrane region" description="Helical" evidence="6">
    <location>
        <begin position="173"/>
        <end position="194"/>
    </location>
</feature>
<evidence type="ECO:0000313" key="8">
    <source>
        <dbReference type="EMBL" id="CAD8679196.1"/>
    </source>
</evidence>
<evidence type="ECO:0000256" key="2">
    <source>
        <dbReference type="ARBA" id="ARBA00022692"/>
    </source>
</evidence>
<dbReference type="PANTHER" id="PTHR22950">
    <property type="entry name" value="AMINO ACID TRANSPORTER"/>
    <property type="match status" value="1"/>
</dbReference>
<keyword evidence="3" id="KW-0029">Amino-acid transport</keyword>
<feature type="transmembrane region" description="Helical" evidence="6">
    <location>
        <begin position="108"/>
        <end position="130"/>
    </location>
</feature>
<keyword evidence="4 6" id="KW-1133">Transmembrane helix</keyword>
<feature type="transmembrane region" description="Helical" evidence="6">
    <location>
        <begin position="28"/>
        <end position="47"/>
    </location>
</feature>
<feature type="transmembrane region" description="Helical" evidence="6">
    <location>
        <begin position="345"/>
        <end position="365"/>
    </location>
</feature>
<evidence type="ECO:0000256" key="6">
    <source>
        <dbReference type="SAM" id="Phobius"/>
    </source>
</evidence>
<keyword evidence="3" id="KW-0813">Transport</keyword>
<protein>
    <recommendedName>
        <fullName evidence="7">Amino acid transporter transmembrane domain-containing protein</fullName>
    </recommendedName>
</protein>
<feature type="transmembrane region" description="Helical" evidence="6">
    <location>
        <begin position="371"/>
        <end position="392"/>
    </location>
</feature>
<name>A0A7S0RJL6_9CHLO</name>
<dbReference type="Pfam" id="PF01490">
    <property type="entry name" value="Aa_trans"/>
    <property type="match status" value="1"/>
</dbReference>
<dbReference type="AlphaFoldDB" id="A0A7S0RJL6"/>
<feature type="transmembrane region" description="Helical" evidence="6">
    <location>
        <begin position="53"/>
        <end position="72"/>
    </location>
</feature>
<comment type="subcellular location">
    <subcellularLocation>
        <location evidence="1">Membrane</location>
        <topology evidence="1">Multi-pass membrane protein</topology>
    </subcellularLocation>
</comment>
<evidence type="ECO:0000256" key="1">
    <source>
        <dbReference type="ARBA" id="ARBA00004141"/>
    </source>
</evidence>
<evidence type="ECO:0000256" key="4">
    <source>
        <dbReference type="ARBA" id="ARBA00022989"/>
    </source>
</evidence>
<gene>
    <name evidence="8" type="ORF">POBO1169_LOCUS14437</name>
</gene>
<accession>A0A7S0RJL6</accession>
<reference evidence="8" key="1">
    <citation type="submission" date="2021-01" db="EMBL/GenBank/DDBJ databases">
        <authorList>
            <person name="Corre E."/>
            <person name="Pelletier E."/>
            <person name="Niang G."/>
            <person name="Scheremetjew M."/>
            <person name="Finn R."/>
            <person name="Kale V."/>
            <person name="Holt S."/>
            <person name="Cochrane G."/>
            <person name="Meng A."/>
            <person name="Brown T."/>
            <person name="Cohen L."/>
        </authorList>
    </citation>
    <scope>NUCLEOTIDE SEQUENCE</scope>
    <source>
        <strain evidence="8">CCMP722</strain>
    </source>
</reference>
<evidence type="ECO:0000256" key="5">
    <source>
        <dbReference type="ARBA" id="ARBA00023136"/>
    </source>
</evidence>
<feature type="domain" description="Amino acid transporter transmembrane" evidence="7">
    <location>
        <begin position="26"/>
        <end position="396"/>
    </location>
</feature>
<organism evidence="8">
    <name type="scientific">Pyramimonas obovata</name>
    <dbReference type="NCBI Taxonomy" id="1411642"/>
    <lineage>
        <taxon>Eukaryota</taxon>
        <taxon>Viridiplantae</taxon>
        <taxon>Chlorophyta</taxon>
        <taxon>Pyramimonadophyceae</taxon>
        <taxon>Pyramimonadales</taxon>
        <taxon>Pyramimonadaceae</taxon>
        <taxon>Pyramimonas</taxon>
        <taxon>Pyramimonas incertae sedis</taxon>
    </lineage>
</organism>
<keyword evidence="5 6" id="KW-0472">Membrane</keyword>
<keyword evidence="2 6" id="KW-0812">Transmembrane</keyword>
<evidence type="ECO:0000256" key="3">
    <source>
        <dbReference type="ARBA" id="ARBA00022970"/>
    </source>
</evidence>